<proteinExistence type="predicted"/>
<dbReference type="Proteomes" id="UP001470230">
    <property type="component" value="Unassembled WGS sequence"/>
</dbReference>
<name>A0ABR2K6K2_9EUKA</name>
<dbReference type="EMBL" id="JAPFFF010000007">
    <property type="protein sequence ID" value="KAK8886127.1"/>
    <property type="molecule type" value="Genomic_DNA"/>
</dbReference>
<gene>
    <name evidence="1" type="ORF">M9Y10_041587</name>
</gene>
<comment type="caution">
    <text evidence="1">The sequence shown here is derived from an EMBL/GenBank/DDBJ whole genome shotgun (WGS) entry which is preliminary data.</text>
</comment>
<evidence type="ECO:0000313" key="1">
    <source>
        <dbReference type="EMBL" id="KAK8886127.1"/>
    </source>
</evidence>
<reference evidence="1 2" key="1">
    <citation type="submission" date="2024-04" db="EMBL/GenBank/DDBJ databases">
        <title>Tritrichomonas musculus Genome.</title>
        <authorList>
            <person name="Alves-Ferreira E."/>
            <person name="Grigg M."/>
            <person name="Lorenzi H."/>
            <person name="Galac M."/>
        </authorList>
    </citation>
    <scope>NUCLEOTIDE SEQUENCE [LARGE SCALE GENOMIC DNA]</scope>
    <source>
        <strain evidence="1 2">EAF2021</strain>
    </source>
</reference>
<evidence type="ECO:0000313" key="2">
    <source>
        <dbReference type="Proteomes" id="UP001470230"/>
    </source>
</evidence>
<organism evidence="1 2">
    <name type="scientific">Tritrichomonas musculus</name>
    <dbReference type="NCBI Taxonomy" id="1915356"/>
    <lineage>
        <taxon>Eukaryota</taxon>
        <taxon>Metamonada</taxon>
        <taxon>Parabasalia</taxon>
        <taxon>Tritrichomonadida</taxon>
        <taxon>Tritrichomonadidae</taxon>
        <taxon>Tritrichomonas</taxon>
    </lineage>
</organism>
<sequence>MIKKTRKWYINTITQEDFDKKELVKNLFTGELQFAEFFAYDFNSYGILDTICCIPKNIIEKRCLNNDYYVVMWNARILLTLVHNAPMNMDQDFYFFIFKNILQQKKELILQIEKQFLDCADSMPISEGLDTINCILELKNIDSNMVFALQPSITKYWKKIATKIGSEDFKKFEMRYKEINPLDILSIYSNIDEEELPIYVGNPATFLTNENSIKNLMTQLFLFHNPSICNKLQTLLSLMDFGAFAQKASVSCVILEPIYKPVEDTILFLSANQSLSSKEHFIDIFWKKKMKYLITHFSNEKESFPQIRYLDDLYPFFFVACFEQLYPQENNFLAVIQKLFPKNTDKYSQVTDVTRSKIAQIRDLIKRVENDTKLVFDISSRLGKTITLENLSTKSIPLILKGNIFNCDKSLLSMIFQTKSFLVSEYDMINSESFLYAPKIYCAIIDYVVGNKQEIPDDFREYKKYFNVTDIREKIFLDIYSLIFLKDKKGDFYCDIKKADGILQFITLFFNGNGGMIEKEKNLIKNSRQHIIFAQLHSKDDLQSAIFSYENYLINCIVNNEFKTAETLGPTLGSPRLKSIVQMLSYLRDPQTKSIDDQNKYCFAVEFYFSTNNIKEWLTDQTFIDSQQYFSDSILTAIQNLIDLYHFYDDPLSLYRKQQNLLHTSTFEAYKEIYSKFESVILKDKNSIYYDHNKRLEPSEIIRILHESEIETNMDNLVTLLGSHALEFLLLYTPDFNEKIYKLVESESPITSQAIRYEFAIKGNYVYQNKDSVYERLLAKKAGYSEDEEFEIISTDFEAILDSHDSTLTQLTNDEIGDLIEKYVNMNPLPVENLNSLYLRAPAIYCEKIKYIVRNDLQRFNVSDLLELYPFCGMKSLPLLERMNVRTLDVESVINILMEKTRFLTLKLFLDDLKQLYEINNKSEEEEEEEKFLQIVSTYIKNHRESIHVIPKRILDKIDIEQFLTSNSQQDYEICYLIESISDLNYYLERSDEDFDVSETIEIINRLLQPLVIDNNFRELIQRQIRKLSIVFSKRFKHSFSTKLRALSSMLSRDLLGRYGIVISLANFSSETFGSNVARIHLKYDFFKECQEICAAWSLDLSLYKAEIALSAFKIGLVNEGMDFISPPIRNDVLVDQIVDVLSNNFVFDCSPIMETEDPIEKVKIAMNYGTRWINIQVASGQDDQPIVINIKQYDTALYAESPQIKALHKLLTALNSLDKLIMFYASKGYFEYAFDAWNTIKRAHTKSELFIRSIVFPALVFQNWQLLWSRVRKMHDPEQEKENPMKQYVSDLFKFLNQKKMGETAFNIQMSLNMYPVAFKTANDYFVEMKSWEGQLRIIEAMKKASKRMKDVKKDVMAKLDFEENYIIKPCIQENIPFSNALNIMTTKKNALQTAVFLVKKGEVDTVMLKLLPMLLFTLDEMNHALLDDAMMQGETGAMHKLFMALEKANEQNYEAIIFNLFLAISTRIKDTNSLSNFIDENVKDELKGPVLASLGFFDQAYDFAVKTHDTPLMEMVRDNAERKGDKELYLKADNYLQNQKK</sequence>
<accession>A0ABR2K6K2</accession>
<keyword evidence="2" id="KW-1185">Reference proteome</keyword>
<protein>
    <submittedName>
        <fullName evidence="1">Uncharacterized protein</fullName>
    </submittedName>
</protein>